<evidence type="ECO:0000313" key="2">
    <source>
        <dbReference type="Proteomes" id="UP000005580"/>
    </source>
</evidence>
<evidence type="ECO:0000313" key="1">
    <source>
        <dbReference type="EMBL" id="EFZ37428.1"/>
    </source>
</evidence>
<dbReference type="Proteomes" id="UP000005580">
    <property type="component" value="Unassembled WGS sequence"/>
</dbReference>
<dbReference type="HOGENOM" id="CLU_3121253_0_0_10"/>
<keyword evidence="2" id="KW-1185">Reference proteome</keyword>
<sequence>MLRQSAAKFLGKQVDKKNFYRLTKQKSGGKKKRLAEILMSLFAFRCSLLL</sequence>
<accession>E7RNY5</accession>
<gene>
    <name evidence="1" type="ORF">HMPREF0663_10886</name>
</gene>
<dbReference type="AlphaFoldDB" id="E7RNY5"/>
<name>E7RNY5_9BACT</name>
<comment type="caution">
    <text evidence="1">The sequence shown here is derived from an EMBL/GenBank/DDBJ whole genome shotgun (WGS) entry which is preliminary data.</text>
</comment>
<reference evidence="1" key="1">
    <citation type="submission" date="2011-01" db="EMBL/GenBank/DDBJ databases">
        <authorList>
            <person name="Muzny D."/>
            <person name="Qin X."/>
            <person name="Buhay C."/>
            <person name="Dugan-Rocha S."/>
            <person name="Ding Y."/>
            <person name="Chen G."/>
            <person name="Hawes A."/>
            <person name="Holder M."/>
            <person name="Jhangiani S."/>
            <person name="Johnson A."/>
            <person name="Khan Z."/>
            <person name="Li Z."/>
            <person name="Liu W."/>
            <person name="Liu X."/>
            <person name="Perez L."/>
            <person name="Shen H."/>
            <person name="Wang Q."/>
            <person name="Watt J."/>
            <person name="Xi L."/>
            <person name="Xin Y."/>
            <person name="Zhou J."/>
            <person name="Deng J."/>
            <person name="Jiang H."/>
            <person name="Liu Y."/>
            <person name="Qu J."/>
            <person name="Song X.-Z."/>
            <person name="Zhang L."/>
            <person name="Villasana D."/>
            <person name="Johnson A."/>
            <person name="Liu J."/>
            <person name="Liyanage D."/>
            <person name="Lorensuhewa L."/>
            <person name="Robinson T."/>
            <person name="Song A."/>
            <person name="Song B.-B."/>
            <person name="Dinh H."/>
            <person name="Thornton R."/>
            <person name="Coyle M."/>
            <person name="Francisco L."/>
            <person name="Jackson L."/>
            <person name="Javaid M."/>
            <person name="Korchina V."/>
            <person name="Kovar C."/>
            <person name="Mata R."/>
            <person name="Mathew T."/>
            <person name="Ngo R."/>
            <person name="Nguyen L."/>
            <person name="Nguyen N."/>
            <person name="Okwuonu G."/>
            <person name="Ongeri F."/>
            <person name="Pham C."/>
            <person name="Simmons D."/>
            <person name="Wilczek-Boney K."/>
            <person name="Hale W."/>
            <person name="Jakkamsetti A."/>
            <person name="Pham P."/>
            <person name="Ruth R."/>
            <person name="San Lucas F."/>
            <person name="Warren J."/>
            <person name="Zhang J."/>
            <person name="Zhao Z."/>
            <person name="Zhou C."/>
            <person name="Zhu D."/>
            <person name="Lee S."/>
            <person name="Bess C."/>
            <person name="Blankenburg K."/>
            <person name="Forbes L."/>
            <person name="Fu Q."/>
            <person name="Gubbala S."/>
            <person name="Hirani K."/>
            <person name="Jayaseelan J.C."/>
            <person name="Lara F."/>
            <person name="Munidasa M."/>
            <person name="Palculict T."/>
            <person name="Patil S."/>
            <person name="Pu L.-L."/>
            <person name="Saada N."/>
            <person name="Tang L."/>
            <person name="Weissenberger G."/>
            <person name="Zhu Y."/>
            <person name="Hemphill L."/>
            <person name="Shang Y."/>
            <person name="Youmans B."/>
            <person name="Ayvaz T."/>
            <person name="Ross M."/>
            <person name="Santibanez J."/>
            <person name="Aqrawi P."/>
            <person name="Gross S."/>
            <person name="Joshi V."/>
            <person name="Fowler G."/>
            <person name="Nazareth L."/>
            <person name="Reid J."/>
            <person name="Worley K."/>
            <person name="Petrosino J."/>
            <person name="Highlander S."/>
            <person name="Gibbs R."/>
        </authorList>
    </citation>
    <scope>NUCLEOTIDE SEQUENCE [LARGE SCALE GENOMIC DNA]</scope>
    <source>
        <strain evidence="1">ATCC 33269</strain>
    </source>
</reference>
<dbReference type="EMBL" id="AEPE02000003">
    <property type="protein sequence ID" value="EFZ37428.1"/>
    <property type="molecule type" value="Genomic_DNA"/>
</dbReference>
<protein>
    <submittedName>
        <fullName evidence="1">Uncharacterized protein</fullName>
    </submittedName>
</protein>
<organism evidence="1 2">
    <name type="scientific">Hoylesella oralis ATCC 33269</name>
    <dbReference type="NCBI Taxonomy" id="873533"/>
    <lineage>
        <taxon>Bacteria</taxon>
        <taxon>Pseudomonadati</taxon>
        <taxon>Bacteroidota</taxon>
        <taxon>Bacteroidia</taxon>
        <taxon>Bacteroidales</taxon>
        <taxon>Prevotellaceae</taxon>
        <taxon>Hoylesella</taxon>
    </lineage>
</organism>
<proteinExistence type="predicted"/>